<dbReference type="InterPro" id="IPR027417">
    <property type="entry name" value="P-loop_NTPase"/>
</dbReference>
<dbReference type="FunFam" id="3.40.50.300:FF:001166">
    <property type="entry name" value="ADP-ribosylation factor D"/>
    <property type="match status" value="1"/>
</dbReference>
<dbReference type="Gene3D" id="3.40.50.300">
    <property type="entry name" value="P-loop containing nucleotide triphosphate hydrolases"/>
    <property type="match status" value="1"/>
</dbReference>
<dbReference type="PANTHER" id="PTHR11711">
    <property type="entry name" value="ADP RIBOSYLATION FACTOR-RELATED"/>
    <property type="match status" value="1"/>
</dbReference>
<reference evidence="7" key="1">
    <citation type="submission" date="2021-01" db="EMBL/GenBank/DDBJ databases">
        <authorList>
            <person name="Corre E."/>
            <person name="Pelletier E."/>
            <person name="Niang G."/>
            <person name="Scheremetjew M."/>
            <person name="Finn R."/>
            <person name="Kale V."/>
            <person name="Holt S."/>
            <person name="Cochrane G."/>
            <person name="Meng A."/>
            <person name="Brown T."/>
            <person name="Cohen L."/>
        </authorList>
    </citation>
    <scope>NUCLEOTIDE SEQUENCE</scope>
    <source>
        <strain evidence="7">NIES-2562</strain>
    </source>
</reference>
<dbReference type="GO" id="GO:0005525">
    <property type="term" value="F:GTP binding"/>
    <property type="evidence" value="ECO:0007669"/>
    <property type="project" value="UniProtKB-KW"/>
</dbReference>
<dbReference type="InterPro" id="IPR006689">
    <property type="entry name" value="Small_GTPase_ARF/SAR"/>
</dbReference>
<feature type="binding site" evidence="4">
    <location>
        <begin position="126"/>
        <end position="129"/>
    </location>
    <ligand>
        <name>GTP</name>
        <dbReference type="ChEBI" id="CHEBI:37565"/>
    </ligand>
</feature>
<dbReference type="SMART" id="SM00178">
    <property type="entry name" value="SAR"/>
    <property type="match status" value="1"/>
</dbReference>
<protein>
    <submittedName>
        <fullName evidence="7">Uncharacterized protein</fullName>
    </submittedName>
</protein>
<organism evidence="7">
    <name type="scientific">Palpitomonas bilix</name>
    <dbReference type="NCBI Taxonomy" id="652834"/>
    <lineage>
        <taxon>Eukaryota</taxon>
        <taxon>Eukaryota incertae sedis</taxon>
    </lineage>
</organism>
<dbReference type="EMBL" id="HBIB01035583">
    <property type="protein sequence ID" value="CAE0260753.1"/>
    <property type="molecule type" value="Transcribed_RNA"/>
</dbReference>
<dbReference type="SMART" id="SM00177">
    <property type="entry name" value="ARF"/>
    <property type="match status" value="1"/>
</dbReference>
<comment type="similarity">
    <text evidence="1 6">Belongs to the small GTPase superfamily. Arf family.</text>
</comment>
<keyword evidence="5" id="KW-0460">Magnesium</keyword>
<dbReference type="PROSITE" id="PS51419">
    <property type="entry name" value="RAB"/>
    <property type="match status" value="1"/>
</dbReference>
<gene>
    <name evidence="7" type="ORF">PBIL07802_LOCUS23041</name>
</gene>
<dbReference type="PROSITE" id="PS51417">
    <property type="entry name" value="ARF"/>
    <property type="match status" value="1"/>
</dbReference>
<evidence type="ECO:0000256" key="3">
    <source>
        <dbReference type="ARBA" id="ARBA00023134"/>
    </source>
</evidence>
<keyword evidence="2 4" id="KW-0547">Nucleotide-binding</keyword>
<evidence type="ECO:0000313" key="7">
    <source>
        <dbReference type="EMBL" id="CAE0260753.1"/>
    </source>
</evidence>
<name>A0A7S3DLC5_9EUKA</name>
<dbReference type="GO" id="GO:0003924">
    <property type="term" value="F:GTPase activity"/>
    <property type="evidence" value="ECO:0007669"/>
    <property type="project" value="InterPro"/>
</dbReference>
<dbReference type="GO" id="GO:0046872">
    <property type="term" value="F:metal ion binding"/>
    <property type="evidence" value="ECO:0007669"/>
    <property type="project" value="UniProtKB-KW"/>
</dbReference>
<dbReference type="InterPro" id="IPR005225">
    <property type="entry name" value="Small_GTP-bd"/>
</dbReference>
<keyword evidence="3 4" id="KW-0342">GTP-binding</keyword>
<sequence>MGILFSRLFRNWLGEKEFKVVIIGLNNAGKTTILYKLHLGEVVMTQPTIGSNVEEIKYKNLKFTAWDVGGQESLRSSWSVYYSDCKALLMIVDSTDKERLPTVKEELFKALGHEDLKKAALLVFANKQDLHGSMSAGQISEALDLASIKTHPWHIQACCALTGEGLKDGMEWLSKKVPK</sequence>
<dbReference type="NCBIfam" id="TIGR00231">
    <property type="entry name" value="small_GTP"/>
    <property type="match status" value="1"/>
</dbReference>
<evidence type="ECO:0000256" key="1">
    <source>
        <dbReference type="ARBA" id="ARBA00010290"/>
    </source>
</evidence>
<feature type="binding site" evidence="4">
    <location>
        <begin position="24"/>
        <end position="31"/>
    </location>
    <ligand>
        <name>GTP</name>
        <dbReference type="ChEBI" id="CHEBI:37565"/>
    </ligand>
</feature>
<evidence type="ECO:0000256" key="4">
    <source>
        <dbReference type="PIRSR" id="PIRSR606689-1"/>
    </source>
</evidence>
<proteinExistence type="inferred from homology"/>
<evidence type="ECO:0000256" key="5">
    <source>
        <dbReference type="PIRSR" id="PIRSR606689-2"/>
    </source>
</evidence>
<dbReference type="AlphaFoldDB" id="A0A7S3DLC5"/>
<evidence type="ECO:0000256" key="6">
    <source>
        <dbReference type="RuleBase" id="RU003925"/>
    </source>
</evidence>
<dbReference type="InterPro" id="IPR024156">
    <property type="entry name" value="Small_GTPase_ARF"/>
</dbReference>
<dbReference type="Pfam" id="PF00025">
    <property type="entry name" value="Arf"/>
    <property type="match status" value="1"/>
</dbReference>
<evidence type="ECO:0000256" key="2">
    <source>
        <dbReference type="ARBA" id="ARBA00022741"/>
    </source>
</evidence>
<dbReference type="PRINTS" id="PR00328">
    <property type="entry name" value="SAR1GTPBP"/>
</dbReference>
<feature type="binding site" evidence="5">
    <location>
        <position position="48"/>
    </location>
    <ligand>
        <name>Mg(2+)</name>
        <dbReference type="ChEBI" id="CHEBI:18420"/>
    </ligand>
</feature>
<dbReference type="SUPFAM" id="SSF52540">
    <property type="entry name" value="P-loop containing nucleoside triphosphate hydrolases"/>
    <property type="match status" value="1"/>
</dbReference>
<accession>A0A7S3DLC5</accession>
<dbReference type="SMART" id="SM00175">
    <property type="entry name" value="RAB"/>
    <property type="match status" value="1"/>
</dbReference>
<feature type="binding site" evidence="5">
    <location>
        <position position="31"/>
    </location>
    <ligand>
        <name>Mg(2+)</name>
        <dbReference type="ChEBI" id="CHEBI:18420"/>
    </ligand>
</feature>
<keyword evidence="5" id="KW-0479">Metal-binding</keyword>
<feature type="binding site" evidence="4">
    <location>
        <position position="70"/>
    </location>
    <ligand>
        <name>GTP</name>
        <dbReference type="ChEBI" id="CHEBI:37565"/>
    </ligand>
</feature>